<dbReference type="Gene3D" id="3.30.160.60">
    <property type="entry name" value="Classic Zinc Finger"/>
    <property type="match status" value="5"/>
</dbReference>
<keyword evidence="5" id="KW-0862">Zinc</keyword>
<name>A0A9J7HMW8_BRAFL</name>
<evidence type="ECO:0000256" key="9">
    <source>
        <dbReference type="SAM" id="MobiDB-lite"/>
    </source>
</evidence>
<dbReference type="InterPro" id="IPR013087">
    <property type="entry name" value="Znf_C2H2_type"/>
</dbReference>
<dbReference type="GeneID" id="118406407"/>
<dbReference type="GO" id="GO:0006357">
    <property type="term" value="P:regulation of transcription by RNA polymerase II"/>
    <property type="evidence" value="ECO:0000318"/>
    <property type="project" value="GO_Central"/>
</dbReference>
<dbReference type="RefSeq" id="XP_035662341.1">
    <property type="nucleotide sequence ID" value="XM_035806448.1"/>
</dbReference>
<feature type="region of interest" description="Disordered" evidence="9">
    <location>
        <begin position="191"/>
        <end position="212"/>
    </location>
</feature>
<proteinExistence type="predicted"/>
<dbReference type="FunFam" id="3.30.160.60:FF:001309">
    <property type="entry name" value="Uncharacterized protein"/>
    <property type="match status" value="1"/>
</dbReference>
<dbReference type="FunFam" id="3.30.160.60:FF:002319">
    <property type="entry name" value="Uncharacterized protein"/>
    <property type="match status" value="1"/>
</dbReference>
<feature type="domain" description="C2H2-type" evidence="10">
    <location>
        <begin position="370"/>
        <end position="394"/>
    </location>
</feature>
<dbReference type="PROSITE" id="PS50157">
    <property type="entry name" value="ZINC_FINGER_C2H2_2"/>
    <property type="match status" value="6"/>
</dbReference>
<evidence type="ECO:0000256" key="4">
    <source>
        <dbReference type="ARBA" id="ARBA00022771"/>
    </source>
</evidence>
<keyword evidence="4 8" id="KW-0863">Zinc-finger</keyword>
<sequence>MSRQQEFICGLSHEVTIAVLPRLNMEELMFELNRRIQNLDTEKSIRDRLVNILRDVMLEEYRQLERKSQIGYQDKMTIPAQELEASTMHDSGTIAYVEIVPSASGTPTFSTQVLDTNSATSNFCIDKPLEKACEETPLVSFQHFQDHNDIPLKMECHVSQDDQISQTSEMSSPDFLEHYTDDRETCAMNSKCEQDEQIRSEDTPLPSGQPTPGQFLLPDNDSRIDCERYTCDVCGFKTSFAQEFSKHKQCHKGGKPFLCDKCGYRASEKYQLNCHIVRKHTGEKPFKCNQCNFRTAVKCRLSQHLKRHTDEKPYSCEICDYRTYRKFDVKTHMRRHAGVKPYKCEECDYRTAYKPGLIRHRRCHTGERPYSCQECDYKAAEKGSLVRHMRNKHQ</sequence>
<evidence type="ECO:0000256" key="7">
    <source>
        <dbReference type="ARBA" id="ARBA00023242"/>
    </source>
</evidence>
<dbReference type="PANTHER" id="PTHR24392">
    <property type="entry name" value="ZINC FINGER PROTEIN"/>
    <property type="match status" value="1"/>
</dbReference>
<evidence type="ECO:0000256" key="1">
    <source>
        <dbReference type="ARBA" id="ARBA00004123"/>
    </source>
</evidence>
<dbReference type="FunFam" id="3.30.160.60:FF:002068">
    <property type="entry name" value="LD31554p"/>
    <property type="match status" value="1"/>
</dbReference>
<evidence type="ECO:0000256" key="5">
    <source>
        <dbReference type="ARBA" id="ARBA00022833"/>
    </source>
</evidence>
<keyword evidence="11" id="KW-1185">Reference proteome</keyword>
<feature type="domain" description="C2H2-type" evidence="10">
    <location>
        <begin position="342"/>
        <end position="369"/>
    </location>
</feature>
<dbReference type="GO" id="GO:0008270">
    <property type="term" value="F:zinc ion binding"/>
    <property type="evidence" value="ECO:0007669"/>
    <property type="project" value="UniProtKB-KW"/>
</dbReference>
<organism evidence="11 12">
    <name type="scientific">Branchiostoma floridae</name>
    <name type="common">Florida lancelet</name>
    <name type="synonym">Amphioxus</name>
    <dbReference type="NCBI Taxonomy" id="7739"/>
    <lineage>
        <taxon>Eukaryota</taxon>
        <taxon>Metazoa</taxon>
        <taxon>Chordata</taxon>
        <taxon>Cephalochordata</taxon>
        <taxon>Leptocardii</taxon>
        <taxon>Amphioxiformes</taxon>
        <taxon>Branchiostomatidae</taxon>
        <taxon>Branchiostoma</taxon>
    </lineage>
</organism>
<dbReference type="AlphaFoldDB" id="A0A9J7HMW8"/>
<dbReference type="Proteomes" id="UP000001554">
    <property type="component" value="Chromosome 19"/>
</dbReference>
<evidence type="ECO:0000256" key="8">
    <source>
        <dbReference type="PROSITE-ProRule" id="PRU00042"/>
    </source>
</evidence>
<dbReference type="PANTHER" id="PTHR24392:SF31">
    <property type="entry name" value="C2H2-TYPE DOMAIN-CONTAINING PROTEIN"/>
    <property type="match status" value="1"/>
</dbReference>
<evidence type="ECO:0000313" key="11">
    <source>
        <dbReference type="Proteomes" id="UP000001554"/>
    </source>
</evidence>
<evidence type="ECO:0000256" key="2">
    <source>
        <dbReference type="ARBA" id="ARBA00022723"/>
    </source>
</evidence>
<keyword evidence="7" id="KW-0539">Nucleus</keyword>
<keyword evidence="6" id="KW-0238">DNA-binding</keyword>
<comment type="subcellular location">
    <subcellularLocation>
        <location evidence="1">Nucleus</location>
    </subcellularLocation>
</comment>
<evidence type="ECO:0000313" key="12">
    <source>
        <dbReference type="RefSeq" id="XP_035662341.1"/>
    </source>
</evidence>
<reference evidence="12 13" key="2">
    <citation type="submission" date="2025-04" db="UniProtKB">
        <authorList>
            <consortium name="RefSeq"/>
        </authorList>
    </citation>
    <scope>IDENTIFICATION</scope>
    <source>
        <strain evidence="12 13">S238N-H82</strain>
        <tissue evidence="12 13">Testes</tissue>
    </source>
</reference>
<feature type="domain" description="C2H2-type" evidence="10">
    <location>
        <begin position="314"/>
        <end position="341"/>
    </location>
</feature>
<feature type="domain" description="C2H2-type" evidence="10">
    <location>
        <begin position="229"/>
        <end position="256"/>
    </location>
</feature>
<feature type="domain" description="C2H2-type" evidence="10">
    <location>
        <begin position="257"/>
        <end position="285"/>
    </location>
</feature>
<protein>
    <submittedName>
        <fullName evidence="12 13">Zinc finger and SCAN domain-containing protein 20-like</fullName>
    </submittedName>
</protein>
<dbReference type="SMART" id="SM00355">
    <property type="entry name" value="ZnF_C2H2"/>
    <property type="match status" value="6"/>
</dbReference>
<dbReference type="OMA" id="DDCEYRT"/>
<keyword evidence="3" id="KW-0677">Repeat</keyword>
<dbReference type="InterPro" id="IPR036236">
    <property type="entry name" value="Znf_C2H2_sf"/>
</dbReference>
<accession>A0A9J7HMW8</accession>
<feature type="domain" description="C2H2-type" evidence="10">
    <location>
        <begin position="286"/>
        <end position="313"/>
    </location>
</feature>
<dbReference type="KEGG" id="bfo:118406407"/>
<dbReference type="GO" id="GO:0000981">
    <property type="term" value="F:DNA-binding transcription factor activity, RNA polymerase II-specific"/>
    <property type="evidence" value="ECO:0000318"/>
    <property type="project" value="GO_Central"/>
</dbReference>
<gene>
    <name evidence="12 13" type="primary">LOC118406407</name>
</gene>
<keyword evidence="2" id="KW-0479">Metal-binding</keyword>
<reference evidence="11" key="1">
    <citation type="journal article" date="2020" name="Nat. Ecol. Evol.">
        <title>Deeply conserved synteny resolves early events in vertebrate evolution.</title>
        <authorList>
            <person name="Simakov O."/>
            <person name="Marletaz F."/>
            <person name="Yue J.X."/>
            <person name="O'Connell B."/>
            <person name="Jenkins J."/>
            <person name="Brandt A."/>
            <person name="Calef R."/>
            <person name="Tung C.H."/>
            <person name="Huang T.K."/>
            <person name="Schmutz J."/>
            <person name="Satoh N."/>
            <person name="Yu J.K."/>
            <person name="Putnam N.H."/>
            <person name="Green R.E."/>
            <person name="Rokhsar D.S."/>
        </authorList>
    </citation>
    <scope>NUCLEOTIDE SEQUENCE [LARGE SCALE GENOMIC DNA]</scope>
    <source>
        <strain evidence="11">S238N-H82</strain>
    </source>
</reference>
<dbReference type="GO" id="GO:0005634">
    <property type="term" value="C:nucleus"/>
    <property type="evidence" value="ECO:0007669"/>
    <property type="project" value="UniProtKB-SubCell"/>
</dbReference>
<dbReference type="RefSeq" id="XP_035662342.1">
    <property type="nucleotide sequence ID" value="XM_035806449.1"/>
</dbReference>
<evidence type="ECO:0000256" key="3">
    <source>
        <dbReference type="ARBA" id="ARBA00022737"/>
    </source>
</evidence>
<feature type="compositionally biased region" description="Basic and acidic residues" evidence="9">
    <location>
        <begin position="192"/>
        <end position="202"/>
    </location>
</feature>
<evidence type="ECO:0000313" key="13">
    <source>
        <dbReference type="RefSeq" id="XP_035662342.1"/>
    </source>
</evidence>
<dbReference type="OrthoDB" id="6751163at2759"/>
<dbReference type="SUPFAM" id="SSF57667">
    <property type="entry name" value="beta-beta-alpha zinc fingers"/>
    <property type="match status" value="4"/>
</dbReference>
<evidence type="ECO:0000259" key="10">
    <source>
        <dbReference type="PROSITE" id="PS50157"/>
    </source>
</evidence>
<evidence type="ECO:0000256" key="6">
    <source>
        <dbReference type="ARBA" id="ARBA00023125"/>
    </source>
</evidence>
<dbReference type="GO" id="GO:0003677">
    <property type="term" value="F:DNA binding"/>
    <property type="evidence" value="ECO:0007669"/>
    <property type="project" value="UniProtKB-KW"/>
</dbReference>
<dbReference type="FunFam" id="3.30.160.60:FF:002755">
    <property type="entry name" value="Uncharacterized protein"/>
    <property type="match status" value="1"/>
</dbReference>
<dbReference type="Pfam" id="PF13909">
    <property type="entry name" value="zf-H2C2_5"/>
    <property type="match status" value="1"/>
</dbReference>